<protein>
    <submittedName>
        <fullName evidence="2">DUF481 domain-containing protein</fullName>
    </submittedName>
</protein>
<organism evidence="2 3">
    <name type="scientific">Corallincola holothuriorum</name>
    <dbReference type="NCBI Taxonomy" id="2282215"/>
    <lineage>
        <taxon>Bacteria</taxon>
        <taxon>Pseudomonadati</taxon>
        <taxon>Pseudomonadota</taxon>
        <taxon>Gammaproteobacteria</taxon>
        <taxon>Alteromonadales</taxon>
        <taxon>Psychromonadaceae</taxon>
        <taxon>Corallincola</taxon>
    </lineage>
</organism>
<evidence type="ECO:0000313" key="2">
    <source>
        <dbReference type="EMBL" id="RCU45665.1"/>
    </source>
</evidence>
<dbReference type="InterPro" id="IPR007433">
    <property type="entry name" value="DUF481"/>
</dbReference>
<sequence>MEGRVRLVIIPFILSLFSLFSCSAFADLWSPLDDEVSDEDLARRGFAGFVEAGFNNSTGNTETTSYRSRIEVDHFLIGWRNRYAFESDFKKDDESTSQERYKVTLKAEKEWNETSSYTFALGDYENDRFNGMRNLITISAGYGWRAWQADIAYLDLELGPGFRSNEAGDKDKEAIARGAARFEWQVSDTATLTEVFSTEIGQENRITRSETALSAELIGQLSLRLSFFMVYQSKPVDDDGFEDETLEEVDTRTSLTLLYSF</sequence>
<feature type="signal peptide" evidence="1">
    <location>
        <begin position="1"/>
        <end position="26"/>
    </location>
</feature>
<keyword evidence="3" id="KW-1185">Reference proteome</keyword>
<evidence type="ECO:0000313" key="3">
    <source>
        <dbReference type="Proteomes" id="UP000252558"/>
    </source>
</evidence>
<dbReference type="PROSITE" id="PS51257">
    <property type="entry name" value="PROKAR_LIPOPROTEIN"/>
    <property type="match status" value="1"/>
</dbReference>
<dbReference type="Pfam" id="PF04338">
    <property type="entry name" value="DUF481"/>
    <property type="match status" value="1"/>
</dbReference>
<proteinExistence type="predicted"/>
<comment type="caution">
    <text evidence="2">The sequence shown here is derived from an EMBL/GenBank/DDBJ whole genome shotgun (WGS) entry which is preliminary data.</text>
</comment>
<reference evidence="2 3" key="1">
    <citation type="submission" date="2018-07" db="EMBL/GenBank/DDBJ databases">
        <title>Corallincola holothuriorum sp. nov., a new facultative anaerobe isolated from sea cucumber Apostichopus japonicus.</title>
        <authorList>
            <person name="Xia H."/>
        </authorList>
    </citation>
    <scope>NUCLEOTIDE SEQUENCE [LARGE SCALE GENOMIC DNA]</scope>
    <source>
        <strain evidence="2 3">C4</strain>
    </source>
</reference>
<dbReference type="EMBL" id="QPID01000009">
    <property type="protein sequence ID" value="RCU45665.1"/>
    <property type="molecule type" value="Genomic_DNA"/>
</dbReference>
<name>A0A368N7Z9_9GAMM</name>
<keyword evidence="1" id="KW-0732">Signal</keyword>
<evidence type="ECO:0000256" key="1">
    <source>
        <dbReference type="SAM" id="SignalP"/>
    </source>
</evidence>
<dbReference type="AlphaFoldDB" id="A0A368N7Z9"/>
<accession>A0A368N7Z9</accession>
<gene>
    <name evidence="2" type="ORF">DU002_14480</name>
</gene>
<feature type="chain" id="PRO_5016562403" evidence="1">
    <location>
        <begin position="27"/>
        <end position="261"/>
    </location>
</feature>
<dbReference type="Proteomes" id="UP000252558">
    <property type="component" value="Unassembled WGS sequence"/>
</dbReference>